<dbReference type="AlphaFoldDB" id="A0A6J7LNH0"/>
<name>A0A6J7LNH0_9ZZZZ</name>
<organism evidence="9">
    <name type="scientific">freshwater metagenome</name>
    <dbReference type="NCBI Taxonomy" id="449393"/>
    <lineage>
        <taxon>unclassified sequences</taxon>
        <taxon>metagenomes</taxon>
        <taxon>ecological metagenomes</taxon>
    </lineage>
</organism>
<evidence type="ECO:0000256" key="3">
    <source>
        <dbReference type="SAM" id="MobiDB-lite"/>
    </source>
</evidence>
<evidence type="ECO:0000313" key="7">
    <source>
        <dbReference type="EMBL" id="CAB4815432.1"/>
    </source>
</evidence>
<keyword evidence="2" id="KW-0503">Monooxygenase</keyword>
<evidence type="ECO:0000259" key="4">
    <source>
        <dbReference type="Pfam" id="PF00296"/>
    </source>
</evidence>
<evidence type="ECO:0000256" key="2">
    <source>
        <dbReference type="ARBA" id="ARBA00023033"/>
    </source>
</evidence>
<dbReference type="InterPro" id="IPR050766">
    <property type="entry name" value="Bact_Lucif_Oxidored"/>
</dbReference>
<evidence type="ECO:0000313" key="6">
    <source>
        <dbReference type="EMBL" id="CAB4750252.1"/>
    </source>
</evidence>
<feature type="region of interest" description="Disordered" evidence="3">
    <location>
        <begin position="239"/>
        <end position="258"/>
    </location>
</feature>
<proteinExistence type="predicted"/>
<dbReference type="SUPFAM" id="SSF51679">
    <property type="entry name" value="Bacterial luciferase-like"/>
    <property type="match status" value="1"/>
</dbReference>
<dbReference type="GO" id="GO:0005829">
    <property type="term" value="C:cytosol"/>
    <property type="evidence" value="ECO:0007669"/>
    <property type="project" value="TreeGrafter"/>
</dbReference>
<dbReference type="EMBL" id="CAESGF010000037">
    <property type="protein sequence ID" value="CAB4365603.1"/>
    <property type="molecule type" value="Genomic_DNA"/>
</dbReference>
<dbReference type="GO" id="GO:0016705">
    <property type="term" value="F:oxidoreductase activity, acting on paired donors, with incorporation or reduction of molecular oxygen"/>
    <property type="evidence" value="ECO:0007669"/>
    <property type="project" value="InterPro"/>
</dbReference>
<gene>
    <name evidence="6" type="ORF">UFOPK2656_03499</name>
    <name evidence="7" type="ORF">UFOPK3099_01031</name>
    <name evidence="8" type="ORF">UFOPK3267_00829</name>
    <name evidence="9" type="ORF">UFOPK3931_00010</name>
    <name evidence="5" type="ORF">UFOPK4189_03345</name>
</gene>
<keyword evidence="1" id="KW-0560">Oxidoreductase</keyword>
<reference evidence="9" key="1">
    <citation type="submission" date="2020-05" db="EMBL/GenBank/DDBJ databases">
        <authorList>
            <person name="Chiriac C."/>
            <person name="Salcher M."/>
            <person name="Ghai R."/>
            <person name="Kavagutti S V."/>
        </authorList>
    </citation>
    <scope>NUCLEOTIDE SEQUENCE</scope>
</reference>
<dbReference type="PANTHER" id="PTHR30137">
    <property type="entry name" value="LUCIFERASE-LIKE MONOOXYGENASE"/>
    <property type="match status" value="1"/>
</dbReference>
<dbReference type="EMBL" id="CAFBOL010000001">
    <property type="protein sequence ID" value="CAB4969926.1"/>
    <property type="molecule type" value="Genomic_DNA"/>
</dbReference>
<dbReference type="PANTHER" id="PTHR30137:SF8">
    <property type="entry name" value="BLR5498 PROTEIN"/>
    <property type="match status" value="1"/>
</dbReference>
<dbReference type="Gene3D" id="3.20.20.30">
    <property type="entry name" value="Luciferase-like domain"/>
    <property type="match status" value="1"/>
</dbReference>
<evidence type="ECO:0000313" key="9">
    <source>
        <dbReference type="EMBL" id="CAB4969926.1"/>
    </source>
</evidence>
<evidence type="ECO:0000313" key="8">
    <source>
        <dbReference type="EMBL" id="CAB4848969.1"/>
    </source>
</evidence>
<dbReference type="EMBL" id="CAFAAV010000062">
    <property type="protein sequence ID" value="CAB4815432.1"/>
    <property type="molecule type" value="Genomic_DNA"/>
</dbReference>
<dbReference type="EMBL" id="CAEZYF010000041">
    <property type="protein sequence ID" value="CAB4750252.1"/>
    <property type="molecule type" value="Genomic_DNA"/>
</dbReference>
<evidence type="ECO:0000313" key="5">
    <source>
        <dbReference type="EMBL" id="CAB4365603.1"/>
    </source>
</evidence>
<evidence type="ECO:0000256" key="1">
    <source>
        <dbReference type="ARBA" id="ARBA00023002"/>
    </source>
</evidence>
<accession>A0A6J7LNH0</accession>
<feature type="domain" description="Luciferase-like" evidence="4">
    <location>
        <begin position="4"/>
        <end position="238"/>
    </location>
</feature>
<sequence>MKVGIYFDLRNPPEWPQDPTRLYGFALEMCEEAERLGCDSVWTTEHHLFDDGYMTQPLGFLNAVAARTKTVRLGTAIVIAPLHHPVEIAEQAAMVDILSGGRLDLGLGAGYRIPEFDLFGKDLSTRYGTTDATALEVRRLFAEGGLTPRPVQQELPIWMGYGGPQGARRAGLLGAGLLTANGEMWSHYRDGLIEAGHDPAIGRMAGGLQGFVTEDPERDWALVSKHLAYQVDSYRRHMVEGTGRGTPRPVDPEKMRQVDPNSPPLASFLYDTPEAFAARVIAATAGTPVEQVYIWASLGGAPDELTAQHVNTICTRLRPLLADV</sequence>
<protein>
    <submittedName>
        <fullName evidence="9">Unannotated protein</fullName>
    </submittedName>
</protein>
<dbReference type="EMBL" id="CAFBIY010000032">
    <property type="protein sequence ID" value="CAB4848969.1"/>
    <property type="molecule type" value="Genomic_DNA"/>
</dbReference>
<dbReference type="Pfam" id="PF00296">
    <property type="entry name" value="Bac_luciferase"/>
    <property type="match status" value="1"/>
</dbReference>
<dbReference type="GO" id="GO:0004497">
    <property type="term" value="F:monooxygenase activity"/>
    <property type="evidence" value="ECO:0007669"/>
    <property type="project" value="UniProtKB-KW"/>
</dbReference>
<dbReference type="InterPro" id="IPR036661">
    <property type="entry name" value="Luciferase-like_sf"/>
</dbReference>
<dbReference type="InterPro" id="IPR011251">
    <property type="entry name" value="Luciferase-like_dom"/>
</dbReference>